<evidence type="ECO:0000256" key="1">
    <source>
        <dbReference type="ARBA" id="ARBA00004561"/>
    </source>
</evidence>
<evidence type="ECO:0000256" key="5">
    <source>
        <dbReference type="ARBA" id="ARBA00022837"/>
    </source>
</evidence>
<feature type="region of interest" description="Disordered" evidence="7">
    <location>
        <begin position="642"/>
        <end position="762"/>
    </location>
</feature>
<feature type="region of interest" description="Disordered" evidence="7">
    <location>
        <begin position="561"/>
        <end position="581"/>
    </location>
</feature>
<dbReference type="InterPro" id="IPR011047">
    <property type="entry name" value="Quinoprotein_ADH-like_sf"/>
</dbReference>
<dbReference type="Proteomes" id="UP000295361">
    <property type="component" value="Unassembled WGS sequence"/>
</dbReference>
<evidence type="ECO:0000256" key="6">
    <source>
        <dbReference type="ARBA" id="ARBA00023263"/>
    </source>
</evidence>
<comment type="similarity">
    <text evidence="2">Belongs to the PilY1 family.</text>
</comment>
<evidence type="ECO:0000256" key="2">
    <source>
        <dbReference type="ARBA" id="ARBA00008387"/>
    </source>
</evidence>
<comment type="subcellular location">
    <subcellularLocation>
        <location evidence="1">Fimbrium</location>
    </subcellularLocation>
</comment>
<feature type="chain" id="PRO_5020825100" evidence="8">
    <location>
        <begin position="26"/>
        <end position="1521"/>
    </location>
</feature>
<dbReference type="RefSeq" id="WP_133702807.1">
    <property type="nucleotide sequence ID" value="NZ_SNXS01000006.1"/>
</dbReference>
<evidence type="ECO:0000256" key="7">
    <source>
        <dbReference type="SAM" id="MobiDB-lite"/>
    </source>
</evidence>
<dbReference type="Pfam" id="PF05567">
    <property type="entry name" value="T4P_PilY1"/>
    <property type="match status" value="1"/>
</dbReference>
<evidence type="ECO:0000259" key="9">
    <source>
        <dbReference type="Pfam" id="PF05567"/>
    </source>
</evidence>
<keyword evidence="6" id="KW-0281">Fimbrium</keyword>
<organism evidence="10 11">
    <name type="scientific">Roseateles toxinivorans</name>
    <dbReference type="NCBI Taxonomy" id="270368"/>
    <lineage>
        <taxon>Bacteria</taxon>
        <taxon>Pseudomonadati</taxon>
        <taxon>Pseudomonadota</taxon>
        <taxon>Betaproteobacteria</taxon>
        <taxon>Burkholderiales</taxon>
        <taxon>Sphaerotilaceae</taxon>
        <taxon>Roseateles</taxon>
    </lineage>
</organism>
<feature type="compositionally biased region" description="Low complexity" evidence="7">
    <location>
        <begin position="658"/>
        <end position="678"/>
    </location>
</feature>
<feature type="compositionally biased region" description="Polar residues" evidence="7">
    <location>
        <begin position="679"/>
        <end position="689"/>
    </location>
</feature>
<evidence type="ECO:0000256" key="3">
    <source>
        <dbReference type="ARBA" id="ARBA00022558"/>
    </source>
</evidence>
<dbReference type="Gene3D" id="2.40.30.20">
    <property type="match status" value="1"/>
</dbReference>
<dbReference type="InterPro" id="IPR008707">
    <property type="entry name" value="B-propeller_PilY1"/>
</dbReference>
<protein>
    <submittedName>
        <fullName evidence="10">Type IV pilus assembly protein PilY1</fullName>
    </submittedName>
</protein>
<keyword evidence="5" id="KW-0106">Calcium</keyword>
<dbReference type="SMART" id="SM00564">
    <property type="entry name" value="PQQ"/>
    <property type="match status" value="2"/>
</dbReference>
<dbReference type="InterPro" id="IPR023366">
    <property type="entry name" value="ATP_synth_asu-like_sf"/>
</dbReference>
<dbReference type="SUPFAM" id="SSF50998">
    <property type="entry name" value="Quinoprotein alcohol dehydrogenase-like"/>
    <property type="match status" value="1"/>
</dbReference>
<evidence type="ECO:0000256" key="8">
    <source>
        <dbReference type="SAM" id="SignalP"/>
    </source>
</evidence>
<dbReference type="Gene3D" id="2.40.128.630">
    <property type="match status" value="1"/>
</dbReference>
<dbReference type="OrthoDB" id="7156875at2"/>
<feature type="signal peptide" evidence="8">
    <location>
        <begin position="1"/>
        <end position="25"/>
    </location>
</feature>
<proteinExistence type="inferred from homology"/>
<evidence type="ECO:0000256" key="4">
    <source>
        <dbReference type="ARBA" id="ARBA00022723"/>
    </source>
</evidence>
<dbReference type="EMBL" id="SNXS01000006">
    <property type="protein sequence ID" value="TDP62784.1"/>
    <property type="molecule type" value="Genomic_DNA"/>
</dbReference>
<keyword evidence="11" id="KW-1185">Reference proteome</keyword>
<keyword evidence="4" id="KW-0479">Metal-binding</keyword>
<dbReference type="GO" id="GO:0046872">
    <property type="term" value="F:metal ion binding"/>
    <property type="evidence" value="ECO:0007669"/>
    <property type="project" value="UniProtKB-KW"/>
</dbReference>
<name>A0A4R6QIH1_9BURK</name>
<feature type="domain" description="PilY1 beta-propeller" evidence="9">
    <location>
        <begin position="1058"/>
        <end position="1384"/>
    </location>
</feature>
<sequence>MKPSETHSALLLTARALLGSTLALALSTASLAGTTDIASAPLFTTATTKVKPNIMFVLDDSGSMAWDYMPDDANNFQLRPDGNSAAEYGKRTSQCNGLAFNPVAAAAPYDPPKNADGTDQAAGSLAFLSAGDPVGQTDYPTTVGAVSIVSSGALTVKVTSTSRAANWFFVGQVVTVYSSTAPTNYMVAKVTSWDYGTGNLGLNVAMAIGSGSLANPVVSEGAPANQVYYSYSGSQKALDFQYPGNKLVTASTFYKECNSDLGVAPGNAVFTAHIVTPDSTEAQRYANWNAYYRTRMLLMKTSVSRAFKDMDDKFRIGFTTIGEKGVTEGSKHLDIRDFVPKQKESFYTKLMATNPGGSTPLRGSLSKVGRYYAKKIAGQSYDPVQYSCQKNFTILSTDGYWNTGLESATYGPLALNGTDSVGQQDGGATLRPMFDGGTVTTTTKETWTKTDTWERTTATPKNTVSTSATTVTERTPKGTKRISYSLTTSSYSTVNNSDVQRCTSGSFSGGNCTITVTTSSKHGFSTGNVVTISGVNLAAYNGAFTITRLNDTSYTYTLTGLSSRPNNPSSDGKSGLSASGCAPGWGKQVETVQTRDEVAVVATTTTVTTTTPVSISTVVDRMVTTTPMTRTVIVVNGTQSSDTTVAGTTSAPTVTRISGPTTTAASGTPVVTSAATSTNSTEYTPWVNGSSTTQTTCSSSASPPTTPTANSPAATTASTTGPTTPVTTGPTPTDGAPVVTSTTPVSSDGSKTSSTTSSTSGANSDTLADVAMYYYQSDLRTDALDNCIGALGTSVCENNVTALGKDNARWQHMSTFTLSLGMNGTLQFDVNYDTDPKTDFLAITQGSKNWPAPGDDAGAVNIDDLWHAAVNGRGRYFSAVDPASLIASLKAALNTISAATGASSAAATSTLQPVEGDNGVYIAQFRSSEWTGDLRAYEINTKTGAIPTSTIDAQGNRVDLHKWSAAEQITPSTRGTIHYFKKGSGNTGTLREFTYANLTTDGLNGLFDNVCSKSATAQLSQCSGLSDAAKAVVDSGSNMVDFLRGQPHTEYRSRNQVLGDIVNSSPVYVGAPGFAYTENGYASFKGAEKQKTRPPTLYVGANDGMLHAINATNGKERWAYIPSMVMANMYKLGDQYYESKHQYFVDATPTAGDIYVDGAWKTILVGGLNAGGRGYYALDITDPLNPVALWEYTNDDLGLSYGNPIITKRKDGTWVVAFTSGYNNVSPGDGGGHLFVLNANTGALLKKISTGAGAADTPSGLGRLNGWVEFDTENLTQRYYAGDLLGNVWRFDIDDVTEPKSAALKLAQLQVEGVPQSITVAPQLAEVEFQGTRFPVVYIGTGRYLGKTDVSTTGVQSIYAIKDSLAATGLGDVRAGGTLVQQAVTTTSVRKVIEGSPVDWSSKNGWYVDLATAGERVNVDMQLAFNILTVAGNVPGTTASDCTEASSGTSWIYQLNVATGKGDAEFLSTMVAGLSTVQLSNGTGLTIITKTDASQPGSKSIEPALLGTGATRRSSWRELVD</sequence>
<comment type="caution">
    <text evidence="10">The sequence shown here is derived from an EMBL/GenBank/DDBJ whole genome shotgun (WGS) entry which is preliminary data.</text>
</comment>
<dbReference type="InParanoid" id="A0A4R6QIH1"/>
<reference evidence="10 11" key="1">
    <citation type="submission" date="2019-03" db="EMBL/GenBank/DDBJ databases">
        <title>Genomic Encyclopedia of Type Strains, Phase IV (KMG-IV): sequencing the most valuable type-strain genomes for metagenomic binning, comparative biology and taxonomic classification.</title>
        <authorList>
            <person name="Goeker M."/>
        </authorList>
    </citation>
    <scope>NUCLEOTIDE SEQUENCE [LARGE SCALE GENOMIC DNA]</scope>
    <source>
        <strain evidence="10 11">DSM 16998</strain>
    </source>
</reference>
<dbReference type="GO" id="GO:0009289">
    <property type="term" value="C:pilus"/>
    <property type="evidence" value="ECO:0007669"/>
    <property type="project" value="UniProtKB-SubCell"/>
</dbReference>
<feature type="compositionally biased region" description="Polar residues" evidence="7">
    <location>
        <begin position="642"/>
        <end position="656"/>
    </location>
</feature>
<evidence type="ECO:0000313" key="10">
    <source>
        <dbReference type="EMBL" id="TDP62784.1"/>
    </source>
</evidence>
<feature type="compositionally biased region" description="Low complexity" evidence="7">
    <location>
        <begin position="690"/>
        <end position="762"/>
    </location>
</feature>
<keyword evidence="8" id="KW-0732">Signal</keyword>
<accession>A0A4R6QIH1</accession>
<gene>
    <name evidence="10" type="ORF">DES47_10679</name>
</gene>
<dbReference type="InterPro" id="IPR018391">
    <property type="entry name" value="PQQ_b-propeller_rpt"/>
</dbReference>
<evidence type="ECO:0000313" key="11">
    <source>
        <dbReference type="Proteomes" id="UP000295361"/>
    </source>
</evidence>
<keyword evidence="3" id="KW-1029">Fimbrium biogenesis</keyword>